<accession>A0A6J7ISU0</accession>
<evidence type="ECO:0000259" key="4">
    <source>
        <dbReference type="PROSITE" id="PS50977"/>
    </source>
</evidence>
<dbReference type="PANTHER" id="PTHR30055">
    <property type="entry name" value="HTH-TYPE TRANSCRIPTIONAL REGULATOR RUTR"/>
    <property type="match status" value="1"/>
</dbReference>
<gene>
    <name evidence="5" type="ORF">UFOPK3662_01400</name>
</gene>
<organism evidence="5">
    <name type="scientific">freshwater metagenome</name>
    <dbReference type="NCBI Taxonomy" id="449393"/>
    <lineage>
        <taxon>unclassified sequences</taxon>
        <taxon>metagenomes</taxon>
        <taxon>ecological metagenomes</taxon>
    </lineage>
</organism>
<proteinExistence type="predicted"/>
<evidence type="ECO:0000313" key="5">
    <source>
        <dbReference type="EMBL" id="CAB4933806.1"/>
    </source>
</evidence>
<dbReference type="SUPFAM" id="SSF46689">
    <property type="entry name" value="Homeodomain-like"/>
    <property type="match status" value="1"/>
</dbReference>
<dbReference type="Gene3D" id="1.10.357.10">
    <property type="entry name" value="Tetracycline Repressor, domain 2"/>
    <property type="match status" value="1"/>
</dbReference>
<dbReference type="PANTHER" id="PTHR30055:SF234">
    <property type="entry name" value="HTH-TYPE TRANSCRIPTIONAL REGULATOR BETI"/>
    <property type="match status" value="1"/>
</dbReference>
<dbReference type="GO" id="GO:0003700">
    <property type="term" value="F:DNA-binding transcription factor activity"/>
    <property type="evidence" value="ECO:0007669"/>
    <property type="project" value="TreeGrafter"/>
</dbReference>
<keyword evidence="3" id="KW-0804">Transcription</keyword>
<keyword evidence="2" id="KW-0238">DNA-binding</keyword>
<reference evidence="5" key="1">
    <citation type="submission" date="2020-05" db="EMBL/GenBank/DDBJ databases">
        <authorList>
            <person name="Chiriac C."/>
            <person name="Salcher M."/>
            <person name="Ghai R."/>
            <person name="Kavagutti S V."/>
        </authorList>
    </citation>
    <scope>NUCLEOTIDE SEQUENCE</scope>
</reference>
<dbReference type="InterPro" id="IPR001647">
    <property type="entry name" value="HTH_TetR"/>
</dbReference>
<dbReference type="GO" id="GO:0000976">
    <property type="term" value="F:transcription cis-regulatory region binding"/>
    <property type="evidence" value="ECO:0007669"/>
    <property type="project" value="TreeGrafter"/>
</dbReference>
<dbReference type="InterPro" id="IPR050109">
    <property type="entry name" value="HTH-type_TetR-like_transc_reg"/>
</dbReference>
<dbReference type="SUPFAM" id="SSF48498">
    <property type="entry name" value="Tetracyclin repressor-like, C-terminal domain"/>
    <property type="match status" value="1"/>
</dbReference>
<dbReference type="PROSITE" id="PS50977">
    <property type="entry name" value="HTH_TETR_2"/>
    <property type="match status" value="1"/>
</dbReference>
<sequence length="224" mass="24401">MVEQVKRSYRSERRAEQAAATRTAVLRAAREHFVDRGYAATAVAGIATSAGVNVDTVYRSVGRKPQLLLAVIDMALAGTDEPVVAEQRDYVQAVLAAEGARAKLETYADALGRVMPRVAPLFDSLAQAALTEPDCAELRDSIRARRRANMLKLAVDLRATGEVRDDLDDDEVADLLWMTNSPEHYALALARGWSADTYARRLGDLWARLLLADPFEGAEVASSG</sequence>
<dbReference type="InterPro" id="IPR036271">
    <property type="entry name" value="Tet_transcr_reg_TetR-rel_C_sf"/>
</dbReference>
<evidence type="ECO:0000256" key="2">
    <source>
        <dbReference type="ARBA" id="ARBA00023125"/>
    </source>
</evidence>
<keyword evidence="1" id="KW-0805">Transcription regulation</keyword>
<dbReference type="PRINTS" id="PR00455">
    <property type="entry name" value="HTHTETR"/>
</dbReference>
<dbReference type="EMBL" id="CAFBMW010000009">
    <property type="protein sequence ID" value="CAB4933806.1"/>
    <property type="molecule type" value="Genomic_DNA"/>
</dbReference>
<protein>
    <submittedName>
        <fullName evidence="5">Unannotated protein</fullName>
    </submittedName>
</protein>
<feature type="domain" description="HTH tetR-type" evidence="4">
    <location>
        <begin position="19"/>
        <end position="79"/>
    </location>
</feature>
<dbReference type="Gene3D" id="1.10.10.60">
    <property type="entry name" value="Homeodomain-like"/>
    <property type="match status" value="1"/>
</dbReference>
<evidence type="ECO:0000256" key="3">
    <source>
        <dbReference type="ARBA" id="ARBA00023163"/>
    </source>
</evidence>
<name>A0A6J7ISU0_9ZZZZ</name>
<dbReference type="Pfam" id="PF00440">
    <property type="entry name" value="TetR_N"/>
    <property type="match status" value="1"/>
</dbReference>
<dbReference type="InterPro" id="IPR009057">
    <property type="entry name" value="Homeodomain-like_sf"/>
</dbReference>
<evidence type="ECO:0000256" key="1">
    <source>
        <dbReference type="ARBA" id="ARBA00023015"/>
    </source>
</evidence>
<dbReference type="AlphaFoldDB" id="A0A6J7ISU0"/>